<dbReference type="GO" id="GO:0016020">
    <property type="term" value="C:membrane"/>
    <property type="evidence" value="ECO:0007669"/>
    <property type="project" value="UniProtKB-SubCell"/>
</dbReference>
<dbReference type="GO" id="GO:0000045">
    <property type="term" value="P:autophagosome assembly"/>
    <property type="evidence" value="ECO:0007669"/>
    <property type="project" value="TreeGrafter"/>
</dbReference>
<feature type="domain" description="VTT" evidence="7">
    <location>
        <begin position="116"/>
        <end position="236"/>
    </location>
</feature>
<evidence type="ECO:0000256" key="5">
    <source>
        <dbReference type="SAM" id="MobiDB-lite"/>
    </source>
</evidence>
<sequence>MLFARRDIEAAAAAAGQDDPSAAKRSKPDSPSTARPTLTRTEGLAAAAVLALFVAGIFCIFLAAPRREFGQILRLPRSLADVRLLKENLAVYARDHQANFVLGYCSIYIFMQTFMIPGTIFMSLLAGALFGVVKGGILVVFTATAGASSCYFLSKLIGRPLVSWLWPERLRYFQSEIAKRKDKLLNYMLFLRITPTLPNTFINMASPIVDIPFHIFFAATLVGLIPASYITVKAGRALGDLKSVRDLYDFKTLVVLFLIGSVAVVPTILKRKRIYE</sequence>
<evidence type="ECO:0000313" key="8">
    <source>
        <dbReference type="EMBL" id="KAK1644979.1"/>
    </source>
</evidence>
<feature type="transmembrane region" description="Helical" evidence="6">
    <location>
        <begin position="136"/>
        <end position="154"/>
    </location>
</feature>
<comment type="caution">
    <text evidence="8">The sequence shown here is derived from an EMBL/GenBank/DDBJ whole genome shotgun (WGS) entry which is preliminary data.</text>
</comment>
<dbReference type="GO" id="GO:0005783">
    <property type="term" value="C:endoplasmic reticulum"/>
    <property type="evidence" value="ECO:0007669"/>
    <property type="project" value="TreeGrafter"/>
</dbReference>
<dbReference type="EMBL" id="JAUUTY010000004">
    <property type="protein sequence ID" value="KAK1644979.1"/>
    <property type="molecule type" value="Genomic_DNA"/>
</dbReference>
<accession>A0AAD8S491</accession>
<protein>
    <recommendedName>
        <fullName evidence="7">VTT domain-containing protein</fullName>
    </recommendedName>
</protein>
<feature type="transmembrane region" description="Helical" evidence="6">
    <location>
        <begin position="101"/>
        <end position="130"/>
    </location>
</feature>
<dbReference type="Pfam" id="PF09335">
    <property type="entry name" value="VTT_dom"/>
    <property type="match status" value="1"/>
</dbReference>
<keyword evidence="3 6" id="KW-1133">Transmembrane helix</keyword>
<name>A0AAD8S491_LOLMU</name>
<dbReference type="AlphaFoldDB" id="A0AAD8S491"/>
<proteinExistence type="predicted"/>
<dbReference type="InterPro" id="IPR032816">
    <property type="entry name" value="VTT_dom"/>
</dbReference>
<evidence type="ECO:0000256" key="4">
    <source>
        <dbReference type="ARBA" id="ARBA00023136"/>
    </source>
</evidence>
<feature type="transmembrane region" description="Helical" evidence="6">
    <location>
        <begin position="211"/>
        <end position="230"/>
    </location>
</feature>
<dbReference type="Proteomes" id="UP001231189">
    <property type="component" value="Unassembled WGS sequence"/>
</dbReference>
<feature type="transmembrane region" description="Helical" evidence="6">
    <location>
        <begin position="44"/>
        <end position="64"/>
    </location>
</feature>
<evidence type="ECO:0000256" key="6">
    <source>
        <dbReference type="SAM" id="Phobius"/>
    </source>
</evidence>
<organism evidence="8 9">
    <name type="scientific">Lolium multiflorum</name>
    <name type="common">Italian ryegrass</name>
    <name type="synonym">Lolium perenne subsp. multiflorum</name>
    <dbReference type="NCBI Taxonomy" id="4521"/>
    <lineage>
        <taxon>Eukaryota</taxon>
        <taxon>Viridiplantae</taxon>
        <taxon>Streptophyta</taxon>
        <taxon>Embryophyta</taxon>
        <taxon>Tracheophyta</taxon>
        <taxon>Spermatophyta</taxon>
        <taxon>Magnoliopsida</taxon>
        <taxon>Liliopsida</taxon>
        <taxon>Poales</taxon>
        <taxon>Poaceae</taxon>
        <taxon>BOP clade</taxon>
        <taxon>Pooideae</taxon>
        <taxon>Poodae</taxon>
        <taxon>Poeae</taxon>
        <taxon>Poeae Chloroplast Group 2 (Poeae type)</taxon>
        <taxon>Loliodinae</taxon>
        <taxon>Loliinae</taxon>
        <taxon>Lolium</taxon>
    </lineage>
</organism>
<evidence type="ECO:0000259" key="7">
    <source>
        <dbReference type="Pfam" id="PF09335"/>
    </source>
</evidence>
<evidence type="ECO:0000256" key="3">
    <source>
        <dbReference type="ARBA" id="ARBA00022989"/>
    </source>
</evidence>
<gene>
    <name evidence="8" type="ORF">QYE76_062784</name>
</gene>
<keyword evidence="9" id="KW-1185">Reference proteome</keyword>
<comment type="subcellular location">
    <subcellularLocation>
        <location evidence="1">Membrane</location>
        <topology evidence="1">Multi-pass membrane protein</topology>
    </subcellularLocation>
</comment>
<feature type="region of interest" description="Disordered" evidence="5">
    <location>
        <begin position="10"/>
        <end position="37"/>
    </location>
</feature>
<dbReference type="PANTHER" id="PTHR43220:SF3">
    <property type="entry name" value="PROTEIN, PUTATIVE, EXPRESSED-RELATED"/>
    <property type="match status" value="1"/>
</dbReference>
<evidence type="ECO:0000256" key="2">
    <source>
        <dbReference type="ARBA" id="ARBA00022692"/>
    </source>
</evidence>
<dbReference type="InterPro" id="IPR045014">
    <property type="entry name" value="TM41A/B"/>
</dbReference>
<evidence type="ECO:0000313" key="9">
    <source>
        <dbReference type="Proteomes" id="UP001231189"/>
    </source>
</evidence>
<keyword evidence="2 6" id="KW-0812">Transmembrane</keyword>
<evidence type="ECO:0000256" key="1">
    <source>
        <dbReference type="ARBA" id="ARBA00004141"/>
    </source>
</evidence>
<reference evidence="8" key="1">
    <citation type="submission" date="2023-07" db="EMBL/GenBank/DDBJ databases">
        <title>A chromosome-level genome assembly of Lolium multiflorum.</title>
        <authorList>
            <person name="Chen Y."/>
            <person name="Copetti D."/>
            <person name="Kolliker R."/>
            <person name="Studer B."/>
        </authorList>
    </citation>
    <scope>NUCLEOTIDE SEQUENCE</scope>
    <source>
        <strain evidence="8">02402/16</strain>
        <tissue evidence="8">Leaf</tissue>
    </source>
</reference>
<keyword evidence="4 6" id="KW-0472">Membrane</keyword>
<dbReference type="PANTHER" id="PTHR43220">
    <property type="match status" value="1"/>
</dbReference>
<feature type="transmembrane region" description="Helical" evidence="6">
    <location>
        <begin position="250"/>
        <end position="269"/>
    </location>
</feature>